<dbReference type="Proteomes" id="UP001151760">
    <property type="component" value="Unassembled WGS sequence"/>
</dbReference>
<comment type="caution">
    <text evidence="2">The sequence shown here is derived from an EMBL/GenBank/DDBJ whole genome shotgun (WGS) entry which is preliminary data.</text>
</comment>
<gene>
    <name evidence="2" type="ORF">Tco_0924003</name>
</gene>
<feature type="compositionally biased region" description="Acidic residues" evidence="1">
    <location>
        <begin position="107"/>
        <end position="137"/>
    </location>
</feature>
<evidence type="ECO:0000313" key="2">
    <source>
        <dbReference type="EMBL" id="GJT33584.1"/>
    </source>
</evidence>
<proteinExistence type="predicted"/>
<feature type="compositionally biased region" description="Basic and acidic residues" evidence="1">
    <location>
        <begin position="77"/>
        <end position="90"/>
    </location>
</feature>
<reference evidence="2" key="2">
    <citation type="submission" date="2022-01" db="EMBL/GenBank/DDBJ databases">
        <authorList>
            <person name="Yamashiro T."/>
            <person name="Shiraishi A."/>
            <person name="Satake H."/>
            <person name="Nakayama K."/>
        </authorList>
    </citation>
    <scope>NUCLEOTIDE SEQUENCE</scope>
</reference>
<evidence type="ECO:0000313" key="3">
    <source>
        <dbReference type="Proteomes" id="UP001151760"/>
    </source>
</evidence>
<feature type="compositionally biased region" description="Basic and acidic residues" evidence="1">
    <location>
        <begin position="41"/>
        <end position="50"/>
    </location>
</feature>
<feature type="compositionally biased region" description="Basic residues" evidence="1">
    <location>
        <begin position="21"/>
        <end position="37"/>
    </location>
</feature>
<feature type="region of interest" description="Disordered" evidence="1">
    <location>
        <begin position="17"/>
        <end position="172"/>
    </location>
</feature>
<name>A0ABQ5D8Z1_9ASTR</name>
<accession>A0ABQ5D8Z1</accession>
<dbReference type="EMBL" id="BQNB010014890">
    <property type="protein sequence ID" value="GJT33584.1"/>
    <property type="molecule type" value="Genomic_DNA"/>
</dbReference>
<sequence>MRDSPAYKTYLAFATGTASPKKARKFKKPTYPSKKRTLVTVEKEEPELAKKIVSSQKPSRKQSTGGSSDGAGLQPKVLDEPKGKSVDTHKGTGLKPGVPNMSKADSSESDDDDPQQADDERTDSENQETNNDEEVIDNEFIHTPKDYVPTNDETNDESNEVNEKEYESISEELYGDVNVRLIDAETADEEKDDKEMTDAGHVDAEHVSIIQEGAGNQVKDDAQAT</sequence>
<feature type="compositionally biased region" description="Polar residues" evidence="1">
    <location>
        <begin position="53"/>
        <end position="66"/>
    </location>
</feature>
<keyword evidence="3" id="KW-1185">Reference proteome</keyword>
<reference evidence="2" key="1">
    <citation type="journal article" date="2022" name="Int. J. Mol. Sci.">
        <title>Draft Genome of Tanacetum Coccineum: Genomic Comparison of Closely Related Tanacetum-Family Plants.</title>
        <authorList>
            <person name="Yamashiro T."/>
            <person name="Shiraishi A."/>
            <person name="Nakayama K."/>
            <person name="Satake H."/>
        </authorList>
    </citation>
    <scope>NUCLEOTIDE SEQUENCE</scope>
</reference>
<evidence type="ECO:0000256" key="1">
    <source>
        <dbReference type="SAM" id="MobiDB-lite"/>
    </source>
</evidence>
<organism evidence="2 3">
    <name type="scientific">Tanacetum coccineum</name>
    <dbReference type="NCBI Taxonomy" id="301880"/>
    <lineage>
        <taxon>Eukaryota</taxon>
        <taxon>Viridiplantae</taxon>
        <taxon>Streptophyta</taxon>
        <taxon>Embryophyta</taxon>
        <taxon>Tracheophyta</taxon>
        <taxon>Spermatophyta</taxon>
        <taxon>Magnoliopsida</taxon>
        <taxon>eudicotyledons</taxon>
        <taxon>Gunneridae</taxon>
        <taxon>Pentapetalae</taxon>
        <taxon>asterids</taxon>
        <taxon>campanulids</taxon>
        <taxon>Asterales</taxon>
        <taxon>Asteraceae</taxon>
        <taxon>Asteroideae</taxon>
        <taxon>Anthemideae</taxon>
        <taxon>Anthemidinae</taxon>
        <taxon>Tanacetum</taxon>
    </lineage>
</organism>
<protein>
    <submittedName>
        <fullName evidence="2">Uncharacterized protein</fullName>
    </submittedName>
</protein>